<accession>A0A2T8HI27</accession>
<evidence type="ECO:0000313" key="2">
    <source>
        <dbReference type="EMBL" id="PVH25098.1"/>
    </source>
</evidence>
<comment type="caution">
    <text evidence="2">The sequence shown here is derived from an EMBL/GenBank/DDBJ whole genome shotgun (WGS) entry which is preliminary data.</text>
</comment>
<protein>
    <submittedName>
        <fullName evidence="2">DUF3098 domain-containing protein</fullName>
    </submittedName>
</protein>
<name>A0A2T8HI27_9SPHI</name>
<keyword evidence="1" id="KW-1133">Transmembrane helix</keyword>
<dbReference type="Proteomes" id="UP000245627">
    <property type="component" value="Unassembled WGS sequence"/>
</dbReference>
<keyword evidence="1" id="KW-0812">Transmembrane</keyword>
<dbReference type="OrthoDB" id="963379at2"/>
<feature type="transmembrane region" description="Helical" evidence="1">
    <location>
        <begin position="58"/>
        <end position="76"/>
    </location>
</feature>
<dbReference type="AlphaFoldDB" id="A0A2T8HI27"/>
<feature type="transmembrane region" description="Helical" evidence="1">
    <location>
        <begin position="27"/>
        <end position="46"/>
    </location>
</feature>
<dbReference type="Pfam" id="PF11297">
    <property type="entry name" value="DUF3098"/>
    <property type="match status" value="1"/>
</dbReference>
<evidence type="ECO:0000256" key="1">
    <source>
        <dbReference type="SAM" id="Phobius"/>
    </source>
</evidence>
<gene>
    <name evidence="2" type="ORF">DC487_09200</name>
</gene>
<keyword evidence="1" id="KW-0472">Membrane</keyword>
<dbReference type="RefSeq" id="WP_116775687.1">
    <property type="nucleotide sequence ID" value="NZ_QDKG01000003.1"/>
</dbReference>
<evidence type="ECO:0000313" key="3">
    <source>
        <dbReference type="Proteomes" id="UP000245627"/>
    </source>
</evidence>
<organism evidence="2 3">
    <name type="scientific">Sphingobacterium corticibacter</name>
    <dbReference type="NCBI Taxonomy" id="2171749"/>
    <lineage>
        <taxon>Bacteria</taxon>
        <taxon>Pseudomonadati</taxon>
        <taxon>Bacteroidota</taxon>
        <taxon>Sphingobacteriia</taxon>
        <taxon>Sphingobacteriales</taxon>
        <taxon>Sphingobacteriaceae</taxon>
        <taxon>Sphingobacterium</taxon>
    </lineage>
</organism>
<dbReference type="EMBL" id="QDKG01000003">
    <property type="protein sequence ID" value="PVH25098.1"/>
    <property type="molecule type" value="Genomic_DNA"/>
</dbReference>
<sequence>MAQVKKQSTTKVGSASKATIVFKKQNYQLFILSILVVAIGFILMIGTDDLYSFTKITIAPFVVVLGFALGFVAILYKPKPAKSNEG</sequence>
<keyword evidence="3" id="KW-1185">Reference proteome</keyword>
<proteinExistence type="predicted"/>
<dbReference type="InterPro" id="IPR021448">
    <property type="entry name" value="DUF3098"/>
</dbReference>
<reference evidence="2 3" key="1">
    <citation type="submission" date="2018-04" db="EMBL/GenBank/DDBJ databases">
        <title>Sphingobacterium cortibacter sp. nov.</title>
        <authorList>
            <person name="Li Y."/>
        </authorList>
    </citation>
    <scope>NUCLEOTIDE SEQUENCE [LARGE SCALE GENOMIC DNA]</scope>
    <source>
        <strain evidence="2 3">2c-3</strain>
    </source>
</reference>